<feature type="signal peptide" evidence="1">
    <location>
        <begin position="1"/>
        <end position="31"/>
    </location>
</feature>
<protein>
    <recommendedName>
        <fullName evidence="4">Spore-associated protein A</fullName>
    </recommendedName>
</protein>
<sequence length="159" mass="16659">MRNLKSVFPRAATVLSVLAVTLTLAVAPASAHSLDQAVRAPAGCAWLSGGYSALHSSAVTTPAGTRYGTVYLLWSNTYRQNCVVTLKTSFHGTPTWTTSTLWLQNGSRYREQGNYGHFASTTAAAAGVCVAYWGTISSTPGSTGGITASGGRLEYDNCS</sequence>
<evidence type="ECO:0000256" key="1">
    <source>
        <dbReference type="SAM" id="SignalP"/>
    </source>
</evidence>
<keyword evidence="1" id="KW-0732">Signal</keyword>
<dbReference type="Proteomes" id="UP001183390">
    <property type="component" value="Unassembled WGS sequence"/>
</dbReference>
<feature type="chain" id="PRO_5046314762" description="Spore-associated protein A" evidence="1">
    <location>
        <begin position="32"/>
        <end position="159"/>
    </location>
</feature>
<organism evidence="2 3">
    <name type="scientific">Nocardiopsis lambiniae</name>
    <dbReference type="NCBI Taxonomy" id="3075539"/>
    <lineage>
        <taxon>Bacteria</taxon>
        <taxon>Bacillati</taxon>
        <taxon>Actinomycetota</taxon>
        <taxon>Actinomycetes</taxon>
        <taxon>Streptosporangiales</taxon>
        <taxon>Nocardiopsidaceae</taxon>
        <taxon>Nocardiopsis</taxon>
    </lineage>
</organism>
<proteinExistence type="predicted"/>
<evidence type="ECO:0000313" key="2">
    <source>
        <dbReference type="EMBL" id="MDT0330307.1"/>
    </source>
</evidence>
<keyword evidence="3" id="KW-1185">Reference proteome</keyword>
<dbReference type="RefSeq" id="WP_311512875.1">
    <property type="nucleotide sequence ID" value="NZ_JAVREP010000011.1"/>
</dbReference>
<gene>
    <name evidence="2" type="ORF">RM479_17975</name>
</gene>
<comment type="caution">
    <text evidence="2">The sequence shown here is derived from an EMBL/GenBank/DDBJ whole genome shotgun (WGS) entry which is preliminary data.</text>
</comment>
<evidence type="ECO:0000313" key="3">
    <source>
        <dbReference type="Proteomes" id="UP001183390"/>
    </source>
</evidence>
<accession>A0ABU2MCI2</accession>
<reference evidence="3" key="1">
    <citation type="submission" date="2023-07" db="EMBL/GenBank/DDBJ databases">
        <title>30 novel species of actinomycetes from the DSMZ collection.</title>
        <authorList>
            <person name="Nouioui I."/>
        </authorList>
    </citation>
    <scope>NUCLEOTIDE SEQUENCE [LARGE SCALE GENOMIC DNA]</scope>
    <source>
        <strain evidence="3">DSM 44743</strain>
    </source>
</reference>
<name>A0ABU2MCI2_9ACTN</name>
<dbReference type="EMBL" id="JAVREP010000011">
    <property type="protein sequence ID" value="MDT0330307.1"/>
    <property type="molecule type" value="Genomic_DNA"/>
</dbReference>
<evidence type="ECO:0008006" key="4">
    <source>
        <dbReference type="Google" id="ProtNLM"/>
    </source>
</evidence>